<dbReference type="GO" id="GO:0140664">
    <property type="term" value="F:ATP-dependent DNA damage sensor activity"/>
    <property type="evidence" value="ECO:0007669"/>
    <property type="project" value="InterPro"/>
</dbReference>
<dbReference type="InterPro" id="IPR000432">
    <property type="entry name" value="DNA_mismatch_repair_MutS_C"/>
</dbReference>
<accession>F2JQQ8</accession>
<evidence type="ECO:0000313" key="6">
    <source>
        <dbReference type="Proteomes" id="UP000008467"/>
    </source>
</evidence>
<dbReference type="Proteomes" id="UP000008467">
    <property type="component" value="Chromosome"/>
</dbReference>
<keyword evidence="3" id="KW-0238">DNA-binding</keyword>
<dbReference type="GO" id="GO:0005524">
    <property type="term" value="F:ATP binding"/>
    <property type="evidence" value="ECO:0007669"/>
    <property type="project" value="UniProtKB-KW"/>
</dbReference>
<keyword evidence="2" id="KW-0067">ATP-binding</keyword>
<dbReference type="InterPro" id="IPR045076">
    <property type="entry name" value="MutS"/>
</dbReference>
<feature type="domain" description="DNA mismatch repair proteins mutS family" evidence="4">
    <location>
        <begin position="350"/>
        <end position="534"/>
    </location>
</feature>
<evidence type="ECO:0000256" key="3">
    <source>
        <dbReference type="ARBA" id="ARBA00023125"/>
    </source>
</evidence>
<reference evidence="5 6" key="1">
    <citation type="journal article" date="2011" name="J. Bacteriol.">
        <title>Complete genome sequence of the cellulose-degrading bacterium Cellulosilyticum lentocellum.</title>
        <authorList>
            <consortium name="US DOE Joint Genome Institute"/>
            <person name="Miller D.A."/>
            <person name="Suen G."/>
            <person name="Bruce D."/>
            <person name="Copeland A."/>
            <person name="Cheng J.F."/>
            <person name="Detter C."/>
            <person name="Goodwin L.A."/>
            <person name="Han C.S."/>
            <person name="Hauser L.J."/>
            <person name="Land M.L."/>
            <person name="Lapidus A."/>
            <person name="Lucas S."/>
            <person name="Meincke L."/>
            <person name="Pitluck S."/>
            <person name="Tapia R."/>
            <person name="Teshima H."/>
            <person name="Woyke T."/>
            <person name="Fox B.G."/>
            <person name="Angert E.R."/>
            <person name="Currie C.R."/>
        </authorList>
    </citation>
    <scope>NUCLEOTIDE SEQUENCE [LARGE SCALE GENOMIC DNA]</scope>
    <source>
        <strain evidence="6">ATCC 49066 / DSM 5427 / NCIMB 11756 / RHM5</strain>
    </source>
</reference>
<gene>
    <name evidence="5" type="ordered locus">Clole_0921</name>
</gene>
<dbReference type="AlphaFoldDB" id="F2JQQ8"/>
<dbReference type="STRING" id="642492.Clole_0921"/>
<dbReference type="Pfam" id="PF00488">
    <property type="entry name" value="MutS_V"/>
    <property type="match status" value="1"/>
</dbReference>
<dbReference type="Gene3D" id="3.40.50.300">
    <property type="entry name" value="P-loop containing nucleotide triphosphate hydrolases"/>
    <property type="match status" value="1"/>
</dbReference>
<name>F2JQQ8_CELLD</name>
<keyword evidence="6" id="KW-1185">Reference proteome</keyword>
<dbReference type="PANTHER" id="PTHR11361:SF34">
    <property type="entry name" value="DNA MISMATCH REPAIR PROTEIN MSH1, MITOCHONDRIAL"/>
    <property type="match status" value="1"/>
</dbReference>
<dbReference type="RefSeq" id="WP_013655954.1">
    <property type="nucleotide sequence ID" value="NC_015275.1"/>
</dbReference>
<dbReference type="KEGG" id="cle:Clole_0921"/>
<dbReference type="EMBL" id="CP002582">
    <property type="protein sequence ID" value="ADZ82653.1"/>
    <property type="molecule type" value="Genomic_DNA"/>
</dbReference>
<dbReference type="GO" id="GO:0030983">
    <property type="term" value="F:mismatched DNA binding"/>
    <property type="evidence" value="ECO:0007669"/>
    <property type="project" value="InterPro"/>
</dbReference>
<evidence type="ECO:0000313" key="5">
    <source>
        <dbReference type="EMBL" id="ADZ82653.1"/>
    </source>
</evidence>
<protein>
    <submittedName>
        <fullName evidence="5">DNA mismatch repair protein MutS domain protein</fullName>
    </submittedName>
</protein>
<organism evidence="5 6">
    <name type="scientific">Cellulosilyticum lentocellum (strain ATCC 49066 / DSM 5427 / NCIMB 11756 / RHM5)</name>
    <name type="common">Clostridium lentocellum</name>
    <dbReference type="NCBI Taxonomy" id="642492"/>
    <lineage>
        <taxon>Bacteria</taxon>
        <taxon>Bacillati</taxon>
        <taxon>Bacillota</taxon>
        <taxon>Clostridia</taxon>
        <taxon>Lachnospirales</taxon>
        <taxon>Cellulosilyticaceae</taxon>
        <taxon>Cellulosilyticum</taxon>
    </lineage>
</organism>
<dbReference type="PANTHER" id="PTHR11361">
    <property type="entry name" value="DNA MISMATCH REPAIR PROTEIN MUTS FAMILY MEMBER"/>
    <property type="match status" value="1"/>
</dbReference>
<dbReference type="eggNOG" id="COG0249">
    <property type="taxonomic scope" value="Bacteria"/>
</dbReference>
<dbReference type="InterPro" id="IPR027417">
    <property type="entry name" value="P-loop_NTPase"/>
</dbReference>
<evidence type="ECO:0000256" key="1">
    <source>
        <dbReference type="ARBA" id="ARBA00022741"/>
    </source>
</evidence>
<evidence type="ECO:0000256" key="2">
    <source>
        <dbReference type="ARBA" id="ARBA00022840"/>
    </source>
</evidence>
<sequence length="539" mass="62465">MTFFSLLYESKEQMLKLKEKAKQQPKGLLSQKDERKYEYIGNKMVALQEKKAFEEVPLFYKDLNLNQITEDIFPIRDDEEYRKLFFEVPNELSLIIYRQDILKDLDKDAVFEGVNYLLEQLQLVQKLIGYKGEVTHEVQRIAYQLEAMIVYYEAIEKFINLVEYRIASKGLQLAIGYMKALINTEHIIWKESENLYERLKTIHYTMKVSHKEVSITINHEETMDDREKADDNNSKKSSFFNQITYNNIEQQIGDYLLEQCSTLFNKCKFWIENHKDFYDSKIGRLRKDLYFYFQVILYKKRLKEKGLFVTYPVVSKEASLKLSGMYDLALARKLMSPIIIKNSIELGPEEYGAWITGANQGGKTTYLRSLGQSIVLALQGLFIPASKAQIPLYQGICTHFSTEESAMLQNSKLQEELMSIKTLLETSDEGKRMYLFNELFSSTTSVDAYELSQILIKRLLKQGHHIFCVTHVPSLTDTCPQMISLVAEVLEDTLHTRTYTIARKPAGELAYASTIAKKYGLTKKEIKEAIAHGKAAESE</sequence>
<evidence type="ECO:0000259" key="4">
    <source>
        <dbReference type="SMART" id="SM00534"/>
    </source>
</evidence>
<dbReference type="GO" id="GO:0006298">
    <property type="term" value="P:mismatch repair"/>
    <property type="evidence" value="ECO:0007669"/>
    <property type="project" value="InterPro"/>
</dbReference>
<keyword evidence="1" id="KW-0547">Nucleotide-binding</keyword>
<dbReference type="HOGENOM" id="CLU_036487_0_0_9"/>
<dbReference type="SUPFAM" id="SSF52540">
    <property type="entry name" value="P-loop containing nucleoside triphosphate hydrolases"/>
    <property type="match status" value="1"/>
</dbReference>
<proteinExistence type="predicted"/>
<dbReference type="GO" id="GO:0005829">
    <property type="term" value="C:cytosol"/>
    <property type="evidence" value="ECO:0007669"/>
    <property type="project" value="TreeGrafter"/>
</dbReference>
<dbReference type="SMART" id="SM00534">
    <property type="entry name" value="MUTSac"/>
    <property type="match status" value="1"/>
</dbReference>